<keyword evidence="2" id="KW-0472">Membrane</keyword>
<reference evidence="3 4" key="1">
    <citation type="submission" date="2023-05" db="EMBL/GenBank/DDBJ databases">
        <authorList>
            <person name="Zhang X."/>
        </authorList>
    </citation>
    <scope>NUCLEOTIDE SEQUENCE [LARGE SCALE GENOMIC DNA]</scope>
    <source>
        <strain evidence="3 4">DM2B3-1</strain>
    </source>
</reference>
<feature type="transmembrane region" description="Helical" evidence="2">
    <location>
        <begin position="25"/>
        <end position="48"/>
    </location>
</feature>
<evidence type="ECO:0000256" key="2">
    <source>
        <dbReference type="SAM" id="Phobius"/>
    </source>
</evidence>
<sequence>MTTCIILTDLDAILVNFTFLNGISWKQFCIALAIGILNYYAFVFIKFYQYELSNYLKKKKPDKEPLKPSKISHDLIGKSQSNTSEQNQTPALTQTNTNQTKKGISSPDYQSNKHQISETEEVNIDMVSKRENIEEKNNTKYFSEKFENTKNGSNFVSVDAQQPNDQADQLPFDIDETSIIDDISNLSFELSDIPLEIVEGVEFELPNTIDQVQLLSIIQESTADGSININELLSRIQNKDFDQINQDSTLEVKHQEGTNTSSDELVSNHLNITGYDIELKNQQIFDTISQEQSENKVDNKLVDSSLNELVGCLESEVEESGTALVEEEKDPWSDINISELAAKISHVEIKD</sequence>
<dbReference type="Proteomes" id="UP001228581">
    <property type="component" value="Unassembled WGS sequence"/>
</dbReference>
<keyword evidence="2" id="KW-1133">Transmembrane helix</keyword>
<gene>
    <name evidence="3" type="ORF">QNI19_31950</name>
</gene>
<accession>A0ABT7CUZ5</accession>
<keyword evidence="4" id="KW-1185">Reference proteome</keyword>
<feature type="region of interest" description="Disordered" evidence="1">
    <location>
        <begin position="60"/>
        <end position="123"/>
    </location>
</feature>
<organism evidence="3 4">
    <name type="scientific">Xanthocytophaga flava</name>
    <dbReference type="NCBI Taxonomy" id="3048013"/>
    <lineage>
        <taxon>Bacteria</taxon>
        <taxon>Pseudomonadati</taxon>
        <taxon>Bacteroidota</taxon>
        <taxon>Cytophagia</taxon>
        <taxon>Cytophagales</taxon>
        <taxon>Rhodocytophagaceae</taxon>
        <taxon>Xanthocytophaga</taxon>
    </lineage>
</organism>
<dbReference type="RefSeq" id="WP_314003285.1">
    <property type="nucleotide sequence ID" value="NZ_JASJOT010000034.1"/>
</dbReference>
<protein>
    <recommendedName>
        <fullName evidence="5">Transmembrane protein</fullName>
    </recommendedName>
</protein>
<proteinExistence type="predicted"/>
<comment type="caution">
    <text evidence="3">The sequence shown here is derived from an EMBL/GenBank/DDBJ whole genome shotgun (WGS) entry which is preliminary data.</text>
</comment>
<dbReference type="EMBL" id="JASJOT010000034">
    <property type="protein sequence ID" value="MDJ1497596.1"/>
    <property type="molecule type" value="Genomic_DNA"/>
</dbReference>
<feature type="compositionally biased region" description="Basic and acidic residues" evidence="1">
    <location>
        <begin position="61"/>
        <end position="76"/>
    </location>
</feature>
<evidence type="ECO:0000313" key="4">
    <source>
        <dbReference type="Proteomes" id="UP001228581"/>
    </source>
</evidence>
<feature type="compositionally biased region" description="Polar residues" evidence="1">
    <location>
        <begin position="78"/>
        <end position="114"/>
    </location>
</feature>
<evidence type="ECO:0000256" key="1">
    <source>
        <dbReference type="SAM" id="MobiDB-lite"/>
    </source>
</evidence>
<evidence type="ECO:0000313" key="3">
    <source>
        <dbReference type="EMBL" id="MDJ1497596.1"/>
    </source>
</evidence>
<keyword evidence="2" id="KW-0812">Transmembrane</keyword>
<evidence type="ECO:0008006" key="5">
    <source>
        <dbReference type="Google" id="ProtNLM"/>
    </source>
</evidence>
<name>A0ABT7CUZ5_9BACT</name>